<feature type="transmembrane region" description="Helical" evidence="5">
    <location>
        <begin position="217"/>
        <end position="244"/>
    </location>
</feature>
<organism evidence="6 7">
    <name type="scientific">Lutibacter flavus</name>
    <dbReference type="NCBI Taxonomy" id="691689"/>
    <lineage>
        <taxon>Bacteria</taxon>
        <taxon>Pseudomonadati</taxon>
        <taxon>Bacteroidota</taxon>
        <taxon>Flavobacteriia</taxon>
        <taxon>Flavobacteriales</taxon>
        <taxon>Flavobacteriaceae</taxon>
        <taxon>Lutibacter</taxon>
    </lineage>
</organism>
<accession>A0A238Z014</accession>
<dbReference type="InterPro" id="IPR052556">
    <property type="entry name" value="PolySynth_Transporter"/>
</dbReference>
<feature type="transmembrane region" description="Helical" evidence="5">
    <location>
        <begin position="116"/>
        <end position="138"/>
    </location>
</feature>
<dbReference type="PANTHER" id="PTHR43424:SF1">
    <property type="entry name" value="LOCUS PUTATIVE PROTEIN 1-RELATED"/>
    <property type="match status" value="1"/>
</dbReference>
<gene>
    <name evidence="6" type="ORF">SAMN04488111_2935</name>
</gene>
<keyword evidence="7" id="KW-1185">Reference proteome</keyword>
<feature type="transmembrane region" description="Helical" evidence="5">
    <location>
        <begin position="150"/>
        <end position="169"/>
    </location>
</feature>
<proteinExistence type="predicted"/>
<feature type="transmembrane region" description="Helical" evidence="5">
    <location>
        <begin position="85"/>
        <end position="110"/>
    </location>
</feature>
<evidence type="ECO:0000256" key="3">
    <source>
        <dbReference type="ARBA" id="ARBA00022989"/>
    </source>
</evidence>
<dbReference type="Proteomes" id="UP000198412">
    <property type="component" value="Unassembled WGS sequence"/>
</dbReference>
<dbReference type="InterPro" id="IPR002797">
    <property type="entry name" value="Polysacc_synth"/>
</dbReference>
<keyword evidence="2 5" id="KW-0812">Transmembrane</keyword>
<evidence type="ECO:0000256" key="4">
    <source>
        <dbReference type="ARBA" id="ARBA00023136"/>
    </source>
</evidence>
<evidence type="ECO:0000313" key="7">
    <source>
        <dbReference type="Proteomes" id="UP000198412"/>
    </source>
</evidence>
<evidence type="ECO:0000256" key="1">
    <source>
        <dbReference type="ARBA" id="ARBA00004141"/>
    </source>
</evidence>
<comment type="subcellular location">
    <subcellularLocation>
        <location evidence="1">Membrane</location>
        <topology evidence="1">Multi-pass membrane protein</topology>
    </subcellularLocation>
</comment>
<feature type="transmembrane region" description="Helical" evidence="5">
    <location>
        <begin position="46"/>
        <end position="64"/>
    </location>
</feature>
<name>A0A238Z014_9FLAO</name>
<evidence type="ECO:0000256" key="5">
    <source>
        <dbReference type="SAM" id="Phobius"/>
    </source>
</evidence>
<feature type="transmembrane region" description="Helical" evidence="5">
    <location>
        <begin position="383"/>
        <end position="404"/>
    </location>
</feature>
<dbReference type="EMBL" id="FZNX01000005">
    <property type="protein sequence ID" value="SNR76159.1"/>
    <property type="molecule type" value="Genomic_DNA"/>
</dbReference>
<dbReference type="Pfam" id="PF01943">
    <property type="entry name" value="Polysacc_synt"/>
    <property type="match status" value="1"/>
</dbReference>
<feature type="transmembrane region" description="Helical" evidence="5">
    <location>
        <begin position="357"/>
        <end position="377"/>
    </location>
</feature>
<dbReference type="GO" id="GO:0016020">
    <property type="term" value="C:membrane"/>
    <property type="evidence" value="ECO:0007669"/>
    <property type="project" value="UniProtKB-SubCell"/>
</dbReference>
<evidence type="ECO:0000256" key="2">
    <source>
        <dbReference type="ARBA" id="ARBA00022692"/>
    </source>
</evidence>
<protein>
    <submittedName>
        <fullName evidence="6">Membrane protein involved in the export of O-antigen and teichoic acid</fullName>
    </submittedName>
</protein>
<keyword evidence="3 5" id="KW-1133">Transmembrane helix</keyword>
<dbReference type="RefSeq" id="WP_176420399.1">
    <property type="nucleotide sequence ID" value="NZ_FZNX01000005.1"/>
</dbReference>
<feature type="transmembrane region" description="Helical" evidence="5">
    <location>
        <begin position="175"/>
        <end position="197"/>
    </location>
</feature>
<dbReference type="PANTHER" id="PTHR43424">
    <property type="entry name" value="LOCUS PUTATIVE PROTEIN 1-RELATED"/>
    <property type="match status" value="1"/>
</dbReference>
<feature type="transmembrane region" description="Helical" evidence="5">
    <location>
        <begin position="324"/>
        <end position="345"/>
    </location>
</feature>
<dbReference type="AlphaFoldDB" id="A0A238Z014"/>
<evidence type="ECO:0000313" key="6">
    <source>
        <dbReference type="EMBL" id="SNR76159.1"/>
    </source>
</evidence>
<keyword evidence="4 5" id="KW-0472">Membrane</keyword>
<feature type="transmembrane region" description="Helical" evidence="5">
    <location>
        <begin position="21"/>
        <end position="40"/>
    </location>
</feature>
<feature type="transmembrane region" description="Helical" evidence="5">
    <location>
        <begin position="287"/>
        <end position="312"/>
    </location>
</feature>
<feature type="transmembrane region" description="Helical" evidence="5">
    <location>
        <begin position="250"/>
        <end position="275"/>
    </location>
</feature>
<sequence>MKTNKLYHFLENTVSLFSVKVIDLALAILLIPYLILKVGIVNYGKYAFVISLVLFLVNITNYGFNLKAVRQLAKYSNDSNKMNSLFNEVFSVKLYLTGFSILILAVLVLGVPSFRLYALVYIFASFMLIGDLFSLRWFFMGIEKMKYIPVINLGGSLIYVLLVLVFIQQPKDYEFIILLESIGLLIVNMISFLYIVLEYKVKLQLLSFKKVRMYLVVNWSSFINLFIPSMLSNTAVFLVGVFSIPANVSIIQLGVKVANGFATINAVLTKVFYAMVNRKVQILRKSFSVILGIGILLSIIMFISAEVFIGPWLKIENATIEQQITYIIKVLSPTPFLMAVISAYGINGLLVYGKDKLFGYITLISTLLSLILGLILIPKYTFLGGALFLLAARGLYAIGSFIMFNKKRIFKSKK</sequence>
<reference evidence="7" key="1">
    <citation type="submission" date="2017-06" db="EMBL/GenBank/DDBJ databases">
        <authorList>
            <person name="Varghese N."/>
            <person name="Submissions S."/>
        </authorList>
    </citation>
    <scope>NUCLEOTIDE SEQUENCE [LARGE SCALE GENOMIC DNA]</scope>
    <source>
        <strain evidence="7">DSM 27993</strain>
    </source>
</reference>